<evidence type="ECO:0000259" key="5">
    <source>
        <dbReference type="PROSITE" id="PS50931"/>
    </source>
</evidence>
<sequence length="322" mass="36926">MGGTFVSPTPFCRGNILMEAKTIVTFIKAAELGSFSRTANVLGYSQAAVTVQIKQLEDELGTKLFDRMGKGIQLTSSGERFLPYAHQILKANEQARKFMQQDDEIRGTIRIGTTSSMANAYFPTLLREFSETYPHIKLMLKTSDYFDNLYEKLKQNEIDFALFIDRKMVYKDCNTVVDHPEDMIFIASPDNPLTGQKDIPIREVVKSGFITSDQEVSYPRFLDDYCKDNGIDYDPIMEVSSIIAISEIVASSNSVSFIPRSSIVRALEQGRVVALDVEKDFKCRMYSQIVYRREKWIEPHLGLFMEFVRNRIKRIYDEDNDE</sequence>
<dbReference type="PROSITE" id="PS50931">
    <property type="entry name" value="HTH_LYSR"/>
    <property type="match status" value="1"/>
</dbReference>
<evidence type="ECO:0000256" key="2">
    <source>
        <dbReference type="ARBA" id="ARBA00023015"/>
    </source>
</evidence>
<comment type="similarity">
    <text evidence="1">Belongs to the LysR transcriptional regulatory family.</text>
</comment>
<keyword evidence="3" id="KW-0238">DNA-binding</keyword>
<evidence type="ECO:0000256" key="3">
    <source>
        <dbReference type="ARBA" id="ARBA00023125"/>
    </source>
</evidence>
<dbReference type="Pfam" id="PF00126">
    <property type="entry name" value="HTH_1"/>
    <property type="match status" value="1"/>
</dbReference>
<evidence type="ECO:0000313" key="6">
    <source>
        <dbReference type="EMBL" id="AVM48178.1"/>
    </source>
</evidence>
<dbReference type="FunFam" id="1.10.10.10:FF:000001">
    <property type="entry name" value="LysR family transcriptional regulator"/>
    <property type="match status" value="1"/>
</dbReference>
<dbReference type="InterPro" id="IPR036390">
    <property type="entry name" value="WH_DNA-bd_sf"/>
</dbReference>
<dbReference type="Gene3D" id="3.40.190.290">
    <property type="match status" value="1"/>
</dbReference>
<keyword evidence="2" id="KW-0805">Transcription regulation</keyword>
<dbReference type="Proteomes" id="UP000237883">
    <property type="component" value="Chromosome"/>
</dbReference>
<proteinExistence type="inferred from homology"/>
<dbReference type="EMBL" id="CP027228">
    <property type="protein sequence ID" value="AVM48178.1"/>
    <property type="molecule type" value="Genomic_DNA"/>
</dbReference>
<dbReference type="Gene3D" id="1.10.10.10">
    <property type="entry name" value="Winged helix-like DNA-binding domain superfamily/Winged helix DNA-binding domain"/>
    <property type="match status" value="1"/>
</dbReference>
<dbReference type="PANTHER" id="PTHR30126:SF40">
    <property type="entry name" value="HTH-TYPE TRANSCRIPTIONAL REGULATOR GLTR"/>
    <property type="match status" value="1"/>
</dbReference>
<gene>
    <name evidence="6" type="ORF">C5Q96_04695</name>
</gene>
<dbReference type="AlphaFoldDB" id="A0A2S0L4F5"/>
<feature type="domain" description="HTH lysR-type" evidence="5">
    <location>
        <begin position="18"/>
        <end position="75"/>
    </location>
</feature>
<dbReference type="Pfam" id="PF03466">
    <property type="entry name" value="LysR_substrate"/>
    <property type="match status" value="1"/>
</dbReference>
<accession>A0A2S0L4F5</accession>
<dbReference type="SUPFAM" id="SSF46785">
    <property type="entry name" value="Winged helix' DNA-binding domain"/>
    <property type="match status" value="1"/>
</dbReference>
<dbReference type="PRINTS" id="PR00039">
    <property type="entry name" value="HTHLYSR"/>
</dbReference>
<dbReference type="InterPro" id="IPR000847">
    <property type="entry name" value="LysR_HTH_N"/>
</dbReference>
<dbReference type="GO" id="GO:0000976">
    <property type="term" value="F:transcription cis-regulatory region binding"/>
    <property type="evidence" value="ECO:0007669"/>
    <property type="project" value="TreeGrafter"/>
</dbReference>
<dbReference type="CDD" id="cd05466">
    <property type="entry name" value="PBP2_LTTR_substrate"/>
    <property type="match status" value="1"/>
</dbReference>
<dbReference type="KEGG" id="mdv:C5Q96_04695"/>
<dbReference type="GO" id="GO:0003700">
    <property type="term" value="F:DNA-binding transcription factor activity"/>
    <property type="evidence" value="ECO:0007669"/>
    <property type="project" value="InterPro"/>
</dbReference>
<dbReference type="PANTHER" id="PTHR30126">
    <property type="entry name" value="HTH-TYPE TRANSCRIPTIONAL REGULATOR"/>
    <property type="match status" value="1"/>
</dbReference>
<dbReference type="InterPro" id="IPR036388">
    <property type="entry name" value="WH-like_DNA-bd_sf"/>
</dbReference>
<protein>
    <recommendedName>
        <fullName evidence="5">HTH lysR-type domain-containing protein</fullName>
    </recommendedName>
</protein>
<keyword evidence="4" id="KW-0804">Transcription</keyword>
<evidence type="ECO:0000256" key="1">
    <source>
        <dbReference type="ARBA" id="ARBA00009437"/>
    </source>
</evidence>
<dbReference type="InterPro" id="IPR005119">
    <property type="entry name" value="LysR_subst-bd"/>
</dbReference>
<evidence type="ECO:0000256" key="4">
    <source>
        <dbReference type="ARBA" id="ARBA00023163"/>
    </source>
</evidence>
<keyword evidence="7" id="KW-1185">Reference proteome</keyword>
<evidence type="ECO:0000313" key="7">
    <source>
        <dbReference type="Proteomes" id="UP000237883"/>
    </source>
</evidence>
<organism evidence="6 7">
    <name type="scientific">Mogibacterium diversum</name>
    <dbReference type="NCBI Taxonomy" id="114527"/>
    <lineage>
        <taxon>Bacteria</taxon>
        <taxon>Bacillati</taxon>
        <taxon>Bacillota</taxon>
        <taxon>Clostridia</taxon>
        <taxon>Peptostreptococcales</taxon>
        <taxon>Anaerovoracaceae</taxon>
        <taxon>Mogibacterium</taxon>
    </lineage>
</organism>
<dbReference type="SUPFAM" id="SSF53850">
    <property type="entry name" value="Periplasmic binding protein-like II"/>
    <property type="match status" value="1"/>
</dbReference>
<reference evidence="7" key="1">
    <citation type="submission" date="2018-02" db="EMBL/GenBank/DDBJ databases">
        <authorList>
            <person name="Holder M.E."/>
            <person name="Ajami N.J."/>
            <person name="Petrosino J.F."/>
        </authorList>
    </citation>
    <scope>NUCLEOTIDE SEQUENCE [LARGE SCALE GENOMIC DNA]</scope>
    <source>
        <strain evidence="7">CCUG 47132</strain>
    </source>
</reference>
<name>A0A2S0L4F5_9FIRM</name>